<dbReference type="PANTHER" id="PTHR24412:SF489">
    <property type="entry name" value="RING FINGER DOMAIN AND KELCH REPEAT-CONTAINING PROTEIN DDB_G0271372"/>
    <property type="match status" value="1"/>
</dbReference>
<dbReference type="InterPro" id="IPR015915">
    <property type="entry name" value="Kelch-typ_b-propeller"/>
</dbReference>
<dbReference type="GO" id="GO:0003779">
    <property type="term" value="F:actin binding"/>
    <property type="evidence" value="ECO:0007669"/>
    <property type="project" value="UniProtKB-KW"/>
</dbReference>
<dbReference type="SMART" id="SM00875">
    <property type="entry name" value="BACK"/>
    <property type="match status" value="1"/>
</dbReference>
<dbReference type="SUPFAM" id="SSF117281">
    <property type="entry name" value="Kelch motif"/>
    <property type="match status" value="1"/>
</dbReference>
<dbReference type="SMART" id="SM00612">
    <property type="entry name" value="Kelch"/>
    <property type="match status" value="2"/>
</dbReference>
<reference evidence="5 6" key="1">
    <citation type="journal article" date="2019" name="Sci. Rep.">
        <title>Orb-weaving spider Araneus ventricosus genome elucidates the spidroin gene catalogue.</title>
        <authorList>
            <person name="Kono N."/>
            <person name="Nakamura H."/>
            <person name="Ohtoshi R."/>
            <person name="Moran D.A.P."/>
            <person name="Shinohara A."/>
            <person name="Yoshida Y."/>
            <person name="Fujiwara M."/>
            <person name="Mori M."/>
            <person name="Tomita M."/>
            <person name="Arakawa K."/>
        </authorList>
    </citation>
    <scope>NUCLEOTIDE SEQUENCE [LARGE SCALE GENOMIC DNA]</scope>
</reference>
<dbReference type="Pfam" id="PF00651">
    <property type="entry name" value="BTB"/>
    <property type="match status" value="1"/>
</dbReference>
<proteinExistence type="predicted"/>
<comment type="caution">
    <text evidence="5">The sequence shown here is derived from an EMBL/GenBank/DDBJ whole genome shotgun (WGS) entry which is preliminary data.</text>
</comment>
<dbReference type="InterPro" id="IPR011333">
    <property type="entry name" value="SKP1/BTB/POZ_sf"/>
</dbReference>
<dbReference type="AlphaFoldDB" id="A0A4Y2TSY4"/>
<keyword evidence="2" id="KW-0677">Repeat</keyword>
<keyword evidence="6" id="KW-1185">Reference proteome</keyword>
<evidence type="ECO:0000313" key="5">
    <source>
        <dbReference type="EMBL" id="GBO02510.1"/>
    </source>
</evidence>
<dbReference type="InterPro" id="IPR006652">
    <property type="entry name" value="Kelch_1"/>
</dbReference>
<dbReference type="Gene3D" id="2.120.10.80">
    <property type="entry name" value="Kelch-type beta propeller"/>
    <property type="match status" value="1"/>
</dbReference>
<keyword evidence="3" id="KW-0009">Actin-binding</keyword>
<gene>
    <name evidence="5" type="primary">KLHL17_7</name>
    <name evidence="5" type="ORF">AVEN_43960_1</name>
</gene>
<evidence type="ECO:0000256" key="2">
    <source>
        <dbReference type="ARBA" id="ARBA00022737"/>
    </source>
</evidence>
<feature type="domain" description="BTB" evidence="4">
    <location>
        <begin position="24"/>
        <end position="89"/>
    </location>
</feature>
<evidence type="ECO:0000313" key="6">
    <source>
        <dbReference type="Proteomes" id="UP000499080"/>
    </source>
</evidence>
<evidence type="ECO:0000256" key="1">
    <source>
        <dbReference type="ARBA" id="ARBA00022441"/>
    </source>
</evidence>
<evidence type="ECO:0000259" key="4">
    <source>
        <dbReference type="PROSITE" id="PS50097"/>
    </source>
</evidence>
<sequence length="592" mass="68480">MSVQAKSFAEIFNSGSWQGMQQFADGTLQTDDGTTFRIHRIILSPRSVYFRALFSSNLNHETIIIHNVDSKILESLLIYVYTGTIALDEENVCDWMTTSRFFLLDELLKSCGSFVIQNTASTKCLPLLTVASQMNRLEILDDCCRYALVFFEDILETSNCGLVGLPVEVLRKLLGSNSLNVVSEKSVWRAVVSWTEANCSARLPHVPLLLTCLRLEEEVTEDLSSEILSHSIVSNNPHIFDLMLNNQFNFHKLKRTILSQYASLKPACSYGTRTPNRLYLIARHTLTPTQYGSRLFLTYDNELDFWRQTGEVYFFIDTMVQIGQRIYMFNIQRGTNAIFDIVEEEWLPTSIPLSPSYNGWVVSLLEKLYSIDEIRGYAIGRRDSRNVISSYEFERNRWESKITTHDIDICGVVTLKDQIYIVGVSKFEPVPIMMCRAYDPEEDTWTLIPPPSIFRREFSIVVFHERLFLIAGVNNDGEHLKDVEVYNPLQNTWMSFPDLPILYCLTRAVVVDDKIIVHENYDEGTRYLEVASPVYWDEGAHLWKIIDESSPWYHTEGYSFLALDNYRLVKDITAKNRLRRNEWKRILPVKLQ</sequence>
<dbReference type="Proteomes" id="UP000499080">
    <property type="component" value="Unassembled WGS sequence"/>
</dbReference>
<dbReference type="Pfam" id="PF07707">
    <property type="entry name" value="BACK"/>
    <property type="match status" value="1"/>
</dbReference>
<dbReference type="InterPro" id="IPR011705">
    <property type="entry name" value="BACK"/>
</dbReference>
<dbReference type="EMBL" id="BGPR01030161">
    <property type="protein sequence ID" value="GBO02510.1"/>
    <property type="molecule type" value="Genomic_DNA"/>
</dbReference>
<keyword evidence="1" id="KW-0880">Kelch repeat</keyword>
<protein>
    <submittedName>
        <fullName evidence="5">Kelch-like protein 17</fullName>
    </submittedName>
</protein>
<dbReference type="Gene3D" id="3.30.710.10">
    <property type="entry name" value="Potassium Channel Kv1.1, Chain A"/>
    <property type="match status" value="1"/>
</dbReference>
<dbReference type="PROSITE" id="PS50097">
    <property type="entry name" value="BTB"/>
    <property type="match status" value="1"/>
</dbReference>
<dbReference type="OrthoDB" id="6413105at2759"/>
<dbReference type="SMART" id="SM00225">
    <property type="entry name" value="BTB"/>
    <property type="match status" value="1"/>
</dbReference>
<dbReference type="InterPro" id="IPR000210">
    <property type="entry name" value="BTB/POZ_dom"/>
</dbReference>
<accession>A0A4Y2TSY4</accession>
<name>A0A4Y2TSY4_ARAVE</name>
<organism evidence="5 6">
    <name type="scientific">Araneus ventricosus</name>
    <name type="common">Orbweaver spider</name>
    <name type="synonym">Epeira ventricosa</name>
    <dbReference type="NCBI Taxonomy" id="182803"/>
    <lineage>
        <taxon>Eukaryota</taxon>
        <taxon>Metazoa</taxon>
        <taxon>Ecdysozoa</taxon>
        <taxon>Arthropoda</taxon>
        <taxon>Chelicerata</taxon>
        <taxon>Arachnida</taxon>
        <taxon>Araneae</taxon>
        <taxon>Araneomorphae</taxon>
        <taxon>Entelegynae</taxon>
        <taxon>Araneoidea</taxon>
        <taxon>Araneidae</taxon>
        <taxon>Araneus</taxon>
    </lineage>
</organism>
<dbReference type="SUPFAM" id="SSF54695">
    <property type="entry name" value="POZ domain"/>
    <property type="match status" value="1"/>
</dbReference>
<dbReference type="PANTHER" id="PTHR24412">
    <property type="entry name" value="KELCH PROTEIN"/>
    <property type="match status" value="1"/>
</dbReference>
<dbReference type="Gene3D" id="1.25.40.420">
    <property type="match status" value="1"/>
</dbReference>
<dbReference type="Pfam" id="PF01344">
    <property type="entry name" value="Kelch_1"/>
    <property type="match status" value="1"/>
</dbReference>
<evidence type="ECO:0000256" key="3">
    <source>
        <dbReference type="ARBA" id="ARBA00023203"/>
    </source>
</evidence>